<feature type="transmembrane region" description="Helical" evidence="3">
    <location>
        <begin position="161"/>
        <end position="179"/>
    </location>
</feature>
<accession>A0A9N9GEP9</accession>
<feature type="region of interest" description="Disordered" evidence="2">
    <location>
        <begin position="342"/>
        <end position="395"/>
    </location>
</feature>
<dbReference type="GO" id="GO:0005634">
    <property type="term" value="C:nucleus"/>
    <property type="evidence" value="ECO:0007669"/>
    <property type="project" value="TreeGrafter"/>
</dbReference>
<dbReference type="Pfam" id="PF00320">
    <property type="entry name" value="GATA"/>
    <property type="match status" value="1"/>
</dbReference>
<feature type="transmembrane region" description="Helical" evidence="3">
    <location>
        <begin position="16"/>
        <end position="36"/>
    </location>
</feature>
<feature type="non-terminal residue" evidence="5">
    <location>
        <position position="534"/>
    </location>
</feature>
<dbReference type="GO" id="GO:0008270">
    <property type="term" value="F:zinc ion binding"/>
    <property type="evidence" value="ECO:0007669"/>
    <property type="project" value="UniProtKB-KW"/>
</dbReference>
<feature type="compositionally biased region" description="Polar residues" evidence="2">
    <location>
        <begin position="368"/>
        <end position="379"/>
    </location>
</feature>
<dbReference type="PROSITE" id="PS00344">
    <property type="entry name" value="GATA_ZN_FINGER_1"/>
    <property type="match status" value="1"/>
</dbReference>
<dbReference type="EMBL" id="CAJVPV010006170">
    <property type="protein sequence ID" value="CAG8601093.1"/>
    <property type="molecule type" value="Genomic_DNA"/>
</dbReference>
<sequence length="534" mass="58948">FHTRTQDISSTQAHVYLGPTSLVSLYSTFFVSSYSLHSRRRYPPSVNIDVNSTLHPRIDTTLPSTTFRIILQIEMVASDVTSNFGILTPPALDSPSEVKNSFFPTSGSSMIKGKELSEPSIITAPPSVHDITDGSSEPSTPTSSGPVVQQGSRYYIYDNSILPTLITQIAAALAVMILLPTPISNPLPASMVAPHSNGSHPPPHRIPWPQPQPTDLNHHRSKSRPPSMAMPPIIRTLLLRWTSTGINSAHQDTLAGPSAIIIHRPVLLPDIVRSITQARRSRMRSRPVTRAKNKRENMEMELLKLSGLEGIIDTDNARNSDDPLIGPSRRIMANTDQRFMSSFSPSQISRSSATGASMSGDKKLARSSAGSNGNNQSYYHASKKRRPSASVSSLSSIPTSELSDYELNSDNFGDDEDDPDFTLHAKKRKAEYVSSKISHSSSVLHASHRRDSNNKTKICASCRTRSTPCWRPGWRNDLFLCNSCGLRYKKTKCVCTNPECRYIPLKSEYNAMFKKPKNGDSPDLKRCCKCQTVL</sequence>
<feature type="compositionally biased region" description="Low complexity" evidence="2">
    <location>
        <begin position="342"/>
        <end position="352"/>
    </location>
</feature>
<dbReference type="OrthoDB" id="2162994at2759"/>
<feature type="region of interest" description="Disordered" evidence="2">
    <location>
        <begin position="124"/>
        <end position="148"/>
    </location>
</feature>
<evidence type="ECO:0000256" key="1">
    <source>
        <dbReference type="PROSITE-ProRule" id="PRU00094"/>
    </source>
</evidence>
<protein>
    <submittedName>
        <fullName evidence="5">11964_t:CDS:1</fullName>
    </submittedName>
</protein>
<dbReference type="AlphaFoldDB" id="A0A9N9GEP9"/>
<keyword evidence="3" id="KW-0472">Membrane</keyword>
<dbReference type="SMART" id="SM00401">
    <property type="entry name" value="ZnF_GATA"/>
    <property type="match status" value="1"/>
</dbReference>
<evidence type="ECO:0000313" key="6">
    <source>
        <dbReference type="Proteomes" id="UP000789342"/>
    </source>
</evidence>
<dbReference type="InterPro" id="IPR053116">
    <property type="entry name" value="GATA-type_Znf_Regulator"/>
</dbReference>
<dbReference type="InterPro" id="IPR000679">
    <property type="entry name" value="Znf_GATA"/>
</dbReference>
<dbReference type="Proteomes" id="UP000789342">
    <property type="component" value="Unassembled WGS sequence"/>
</dbReference>
<evidence type="ECO:0000259" key="4">
    <source>
        <dbReference type="PROSITE" id="PS50114"/>
    </source>
</evidence>
<keyword evidence="3" id="KW-0812">Transmembrane</keyword>
<feature type="compositionally biased region" description="Pro residues" evidence="2">
    <location>
        <begin position="200"/>
        <end position="212"/>
    </location>
</feature>
<keyword evidence="6" id="KW-1185">Reference proteome</keyword>
<reference evidence="5" key="1">
    <citation type="submission" date="2021-06" db="EMBL/GenBank/DDBJ databases">
        <authorList>
            <person name="Kallberg Y."/>
            <person name="Tangrot J."/>
            <person name="Rosling A."/>
        </authorList>
    </citation>
    <scope>NUCLEOTIDE SEQUENCE</scope>
    <source>
        <strain evidence="5">CL551</strain>
    </source>
</reference>
<dbReference type="InterPro" id="IPR013088">
    <property type="entry name" value="Znf_NHR/GATA"/>
</dbReference>
<keyword evidence="1" id="KW-0862">Zinc</keyword>
<comment type="caution">
    <text evidence="5">The sequence shown here is derived from an EMBL/GenBank/DDBJ whole genome shotgun (WGS) entry which is preliminary data.</text>
</comment>
<evidence type="ECO:0000256" key="3">
    <source>
        <dbReference type="SAM" id="Phobius"/>
    </source>
</evidence>
<dbReference type="GO" id="GO:0006357">
    <property type="term" value="P:regulation of transcription by RNA polymerase II"/>
    <property type="evidence" value="ECO:0007669"/>
    <property type="project" value="TreeGrafter"/>
</dbReference>
<gene>
    <name evidence="5" type="ORF">AMORRO_LOCUS7787</name>
</gene>
<keyword evidence="1" id="KW-0863">Zinc-finger</keyword>
<dbReference type="SUPFAM" id="SSF57716">
    <property type="entry name" value="Glucocorticoid receptor-like (DNA-binding domain)"/>
    <property type="match status" value="1"/>
</dbReference>
<dbReference type="GO" id="GO:0043565">
    <property type="term" value="F:sequence-specific DNA binding"/>
    <property type="evidence" value="ECO:0007669"/>
    <property type="project" value="InterPro"/>
</dbReference>
<dbReference type="Gene3D" id="3.30.50.10">
    <property type="entry name" value="Erythroid Transcription Factor GATA-1, subunit A"/>
    <property type="match status" value="1"/>
</dbReference>
<proteinExistence type="predicted"/>
<name>A0A9N9GEP9_9GLOM</name>
<organism evidence="5 6">
    <name type="scientific">Acaulospora morrowiae</name>
    <dbReference type="NCBI Taxonomy" id="94023"/>
    <lineage>
        <taxon>Eukaryota</taxon>
        <taxon>Fungi</taxon>
        <taxon>Fungi incertae sedis</taxon>
        <taxon>Mucoromycota</taxon>
        <taxon>Glomeromycotina</taxon>
        <taxon>Glomeromycetes</taxon>
        <taxon>Diversisporales</taxon>
        <taxon>Acaulosporaceae</taxon>
        <taxon>Acaulospora</taxon>
    </lineage>
</organism>
<evidence type="ECO:0000313" key="5">
    <source>
        <dbReference type="EMBL" id="CAG8601093.1"/>
    </source>
</evidence>
<dbReference type="PANTHER" id="PTHR47341:SF1">
    <property type="entry name" value="GATA-TYPE ZINC FINGER PROTEIN 1"/>
    <property type="match status" value="1"/>
</dbReference>
<dbReference type="CDD" id="cd00202">
    <property type="entry name" value="ZnF_GATA"/>
    <property type="match status" value="1"/>
</dbReference>
<dbReference type="PANTHER" id="PTHR47341">
    <property type="entry name" value="GATA-TYPE ZINC FINGER PROTEIN 1"/>
    <property type="match status" value="1"/>
</dbReference>
<keyword evidence="1" id="KW-0479">Metal-binding</keyword>
<feature type="compositionally biased region" description="Low complexity" evidence="2">
    <location>
        <begin position="134"/>
        <end position="146"/>
    </location>
</feature>
<feature type="domain" description="GATA-type" evidence="4">
    <location>
        <begin position="453"/>
        <end position="489"/>
    </location>
</feature>
<feature type="region of interest" description="Disordered" evidence="2">
    <location>
        <begin position="192"/>
        <end position="229"/>
    </location>
</feature>
<keyword evidence="3" id="KW-1133">Transmembrane helix</keyword>
<dbReference type="PROSITE" id="PS50114">
    <property type="entry name" value="GATA_ZN_FINGER_2"/>
    <property type="match status" value="1"/>
</dbReference>
<evidence type="ECO:0000256" key="2">
    <source>
        <dbReference type="SAM" id="MobiDB-lite"/>
    </source>
</evidence>